<evidence type="ECO:0000256" key="1">
    <source>
        <dbReference type="ARBA" id="ARBA00002388"/>
    </source>
</evidence>
<dbReference type="RefSeq" id="WP_243863481.1">
    <property type="nucleotide sequence ID" value="NZ_BAAAOO010000003.1"/>
</dbReference>
<name>A0ABX0SDH0_9ACTN</name>
<proteinExistence type="predicted"/>
<feature type="chain" id="PRO_5045932136" evidence="2">
    <location>
        <begin position="26"/>
        <end position="257"/>
    </location>
</feature>
<dbReference type="InterPro" id="IPR029000">
    <property type="entry name" value="Cyclophilin-like_dom_sf"/>
</dbReference>
<dbReference type="Pfam" id="PF00160">
    <property type="entry name" value="Pro_isomerase"/>
    <property type="match status" value="1"/>
</dbReference>
<gene>
    <name evidence="4" type="ORF">FB473_001087</name>
</gene>
<dbReference type="PROSITE" id="PS50072">
    <property type="entry name" value="CSA_PPIASE_2"/>
    <property type="match status" value="1"/>
</dbReference>
<dbReference type="SUPFAM" id="SSF50891">
    <property type="entry name" value="Cyclophilin-like"/>
    <property type="match status" value="1"/>
</dbReference>
<reference evidence="4 5" key="1">
    <citation type="submission" date="2020-02" db="EMBL/GenBank/DDBJ databases">
        <title>Sequencing the genomes of 1000 actinobacteria strains.</title>
        <authorList>
            <person name="Klenk H.-P."/>
        </authorList>
    </citation>
    <scope>NUCLEOTIDE SEQUENCE [LARGE SCALE GENOMIC DNA]</scope>
    <source>
        <strain evidence="4 5">DSM 19609</strain>
    </source>
</reference>
<organism evidence="4 5">
    <name type="scientific">Brooklawnia cerclae</name>
    <dbReference type="NCBI Taxonomy" id="349934"/>
    <lineage>
        <taxon>Bacteria</taxon>
        <taxon>Bacillati</taxon>
        <taxon>Actinomycetota</taxon>
        <taxon>Actinomycetes</taxon>
        <taxon>Propionibacteriales</taxon>
        <taxon>Propionibacteriaceae</taxon>
        <taxon>Brooklawnia</taxon>
    </lineage>
</organism>
<comment type="caution">
    <text evidence="4">The sequence shown here is derived from an EMBL/GenBank/DDBJ whole genome shotgun (WGS) entry which is preliminary data.</text>
</comment>
<dbReference type="InterPro" id="IPR044666">
    <property type="entry name" value="Cyclophilin_A-like"/>
</dbReference>
<dbReference type="Gene3D" id="2.40.100.10">
    <property type="entry name" value="Cyclophilin-like"/>
    <property type="match status" value="1"/>
</dbReference>
<keyword evidence="2" id="KW-0732">Signal</keyword>
<dbReference type="PANTHER" id="PTHR45625">
    <property type="entry name" value="PEPTIDYL-PROLYL CIS-TRANS ISOMERASE-RELATED"/>
    <property type="match status" value="1"/>
</dbReference>
<dbReference type="EC" id="5.2.1.8" evidence="4"/>
<dbReference type="GO" id="GO:0003755">
    <property type="term" value="F:peptidyl-prolyl cis-trans isomerase activity"/>
    <property type="evidence" value="ECO:0007669"/>
    <property type="project" value="UniProtKB-EC"/>
</dbReference>
<feature type="signal peptide" evidence="2">
    <location>
        <begin position="1"/>
        <end position="25"/>
    </location>
</feature>
<dbReference type="CDD" id="cd00317">
    <property type="entry name" value="cyclophilin"/>
    <property type="match status" value="1"/>
</dbReference>
<comment type="function">
    <text evidence="1">PPIases accelerate the folding of proteins. It catalyzes the cis-trans isomerization of proline imidic peptide bonds in oligopeptides.</text>
</comment>
<dbReference type="PANTHER" id="PTHR45625:SF3">
    <property type="entry name" value="PEPTIDYL-PROLYL CIS-TRANS ISOMERASE B-RELATED"/>
    <property type="match status" value="1"/>
</dbReference>
<keyword evidence="4" id="KW-0413">Isomerase</keyword>
<keyword evidence="5" id="KW-1185">Reference proteome</keyword>
<dbReference type="Proteomes" id="UP000749311">
    <property type="component" value="Unassembled WGS sequence"/>
</dbReference>
<dbReference type="PROSITE" id="PS51257">
    <property type="entry name" value="PROKAR_LIPOPROTEIN"/>
    <property type="match status" value="1"/>
</dbReference>
<evidence type="ECO:0000259" key="3">
    <source>
        <dbReference type="PROSITE" id="PS50072"/>
    </source>
</evidence>
<dbReference type="EMBL" id="JAAMOZ010000001">
    <property type="protein sequence ID" value="NIH56442.1"/>
    <property type="molecule type" value="Genomic_DNA"/>
</dbReference>
<accession>A0ABX0SDH0</accession>
<evidence type="ECO:0000313" key="4">
    <source>
        <dbReference type="EMBL" id="NIH56442.1"/>
    </source>
</evidence>
<evidence type="ECO:0000256" key="2">
    <source>
        <dbReference type="SAM" id="SignalP"/>
    </source>
</evidence>
<dbReference type="InterPro" id="IPR002130">
    <property type="entry name" value="Cyclophilin-type_PPIase_dom"/>
</dbReference>
<protein>
    <submittedName>
        <fullName evidence="4">Peptidyl-prolyl cis-trans isomerase B (Cyclophilin B)</fullName>
        <ecNumber evidence="4">5.2.1.8</ecNumber>
    </submittedName>
</protein>
<evidence type="ECO:0000313" key="5">
    <source>
        <dbReference type="Proteomes" id="UP000749311"/>
    </source>
</evidence>
<sequence length="257" mass="25848">MAGRWRAPRPVATAIVMVIGCGLLATGCAAPPGGSGESGQSSSASSAAATALDAPSTAVTTSAVTSSATAAEGTALCVYEANGNPARPVDPPPSKDVPATGTVVYTLALSAGDVAVTMDRAKTPCTVNSFAALAKQGFYDDTACHRLIDQTIFILQCGDPTGTGTGGPGYVYADELTGSETYPAGTVAMANAEQANTNGSQFFIVWADSPLPPTYTVFGTIDEPSLAVVQTIASRGVSRDESPKPIAPAVIERVSVG</sequence>
<feature type="domain" description="PPIase cyclophilin-type" evidence="3">
    <location>
        <begin position="111"/>
        <end position="256"/>
    </location>
</feature>